<proteinExistence type="predicted"/>
<dbReference type="EMBL" id="JBEPLJ010000006">
    <property type="protein sequence ID" value="MET3585682.1"/>
    <property type="molecule type" value="Genomic_DNA"/>
</dbReference>
<comment type="caution">
    <text evidence="1">The sequence shown here is derived from an EMBL/GenBank/DDBJ whole genome shotgun (WGS) entry which is preliminary data.</text>
</comment>
<evidence type="ECO:0000313" key="2">
    <source>
        <dbReference type="Proteomes" id="UP001549031"/>
    </source>
</evidence>
<gene>
    <name evidence="1" type="ORF">ABID21_001791</name>
</gene>
<evidence type="ECO:0000313" key="1">
    <source>
        <dbReference type="EMBL" id="MET3585682.1"/>
    </source>
</evidence>
<sequence length="48" mass="5543">MVDAAQEGRFAGAGWPKNDHDFAWHDVEIYTFENFQMFEGFMDVTGLN</sequence>
<name>A0ABV2H606_9HYPH</name>
<keyword evidence="2" id="KW-1185">Reference proteome</keyword>
<organism evidence="1 2">
    <name type="scientific">Pseudorhizobium tarimense</name>
    <dbReference type="NCBI Taxonomy" id="1079109"/>
    <lineage>
        <taxon>Bacteria</taxon>
        <taxon>Pseudomonadati</taxon>
        <taxon>Pseudomonadota</taxon>
        <taxon>Alphaproteobacteria</taxon>
        <taxon>Hyphomicrobiales</taxon>
        <taxon>Rhizobiaceae</taxon>
        <taxon>Rhizobium/Agrobacterium group</taxon>
        <taxon>Pseudorhizobium</taxon>
    </lineage>
</organism>
<dbReference type="Proteomes" id="UP001549031">
    <property type="component" value="Unassembled WGS sequence"/>
</dbReference>
<accession>A0ABV2H606</accession>
<protein>
    <submittedName>
        <fullName evidence="1">Uncharacterized protein</fullName>
    </submittedName>
</protein>
<reference evidence="1 2" key="1">
    <citation type="submission" date="2024-06" db="EMBL/GenBank/DDBJ databases">
        <title>Genomic Encyclopedia of Type Strains, Phase IV (KMG-IV): sequencing the most valuable type-strain genomes for metagenomic binning, comparative biology and taxonomic classification.</title>
        <authorList>
            <person name="Goeker M."/>
        </authorList>
    </citation>
    <scope>NUCLEOTIDE SEQUENCE [LARGE SCALE GENOMIC DNA]</scope>
    <source>
        <strain evidence="1 2">DSM 105042</strain>
    </source>
</reference>